<keyword evidence="3" id="KW-1185">Reference proteome</keyword>
<reference evidence="2 3" key="1">
    <citation type="submission" date="2024-02" db="EMBL/GenBank/DDBJ databases">
        <title>Rhodopirellula caenicola NBRC 110016.</title>
        <authorList>
            <person name="Ichikawa N."/>
            <person name="Katano-Makiyama Y."/>
            <person name="Hidaka K."/>
        </authorList>
    </citation>
    <scope>NUCLEOTIDE SEQUENCE [LARGE SCALE GENOMIC DNA]</scope>
    <source>
        <strain evidence="2 3">NBRC 110016</strain>
    </source>
</reference>
<evidence type="ECO:0008006" key="4">
    <source>
        <dbReference type="Google" id="ProtNLM"/>
    </source>
</evidence>
<name>A0ABP9VNW1_9BACT</name>
<organism evidence="2 3">
    <name type="scientific">Novipirellula caenicola</name>
    <dbReference type="NCBI Taxonomy" id="1536901"/>
    <lineage>
        <taxon>Bacteria</taxon>
        <taxon>Pseudomonadati</taxon>
        <taxon>Planctomycetota</taxon>
        <taxon>Planctomycetia</taxon>
        <taxon>Pirellulales</taxon>
        <taxon>Pirellulaceae</taxon>
        <taxon>Novipirellula</taxon>
    </lineage>
</organism>
<gene>
    <name evidence="2" type="ORF">Rcae01_02330</name>
</gene>
<evidence type="ECO:0000313" key="3">
    <source>
        <dbReference type="Proteomes" id="UP001416858"/>
    </source>
</evidence>
<protein>
    <recommendedName>
        <fullName evidence="4">HEAT repeat protein</fullName>
    </recommendedName>
</protein>
<evidence type="ECO:0000256" key="1">
    <source>
        <dbReference type="SAM" id="SignalP"/>
    </source>
</evidence>
<comment type="caution">
    <text evidence="2">The sequence shown here is derived from an EMBL/GenBank/DDBJ whole genome shotgun (WGS) entry which is preliminary data.</text>
</comment>
<dbReference type="Proteomes" id="UP001416858">
    <property type="component" value="Unassembled WGS sequence"/>
</dbReference>
<keyword evidence="1" id="KW-0732">Signal</keyword>
<proteinExistence type="predicted"/>
<sequence>MPERNGNRRRRIFALLPCRALLGLIAGVGTAAATENHAFKGPTVILATIPISTMIRALDAESFETRQHAALRLLDAATNVDYPLPQRRAVQEQLRRGLDHPSLEVQIQSLRLLQQIDQAAVDAQFRQLLNPKINPSDVDLVGWRAFSELVGNDFASRQFYARLYLGHQRQIEHLIHQQHHVAGGLRMRPVDASVSRYPAANHDLDRWALVLFAESILEPTATAYPSSRLMMSLAHSGVGPCLGNDEDDELVRRLIHHWLLRHRDLGSVCDQLRIAMRYRCDSLAMELCRCILHDPDSPAPWQTTAILAAGVLSASHPQFADSSLEIDSVLASRLADKRTAHVWRMIPSRKTKIRSQVGDVAMAMLLYRHQIDPRTVGFNEIQADPTFIYRDDSIGFGDENERATAHQNARRRLRESGYDVPSFSRNVSRSLEE</sequence>
<feature type="chain" id="PRO_5045117750" description="HEAT repeat protein" evidence="1">
    <location>
        <begin position="34"/>
        <end position="433"/>
    </location>
</feature>
<feature type="signal peptide" evidence="1">
    <location>
        <begin position="1"/>
        <end position="33"/>
    </location>
</feature>
<accession>A0ABP9VNW1</accession>
<dbReference type="EMBL" id="BAABRO010000004">
    <property type="protein sequence ID" value="GAA5506877.1"/>
    <property type="molecule type" value="Genomic_DNA"/>
</dbReference>
<evidence type="ECO:0000313" key="2">
    <source>
        <dbReference type="EMBL" id="GAA5506877.1"/>
    </source>
</evidence>